<dbReference type="InterPro" id="IPR010982">
    <property type="entry name" value="Lambda_DNA-bd_dom_sf"/>
</dbReference>
<evidence type="ECO:0000256" key="1">
    <source>
        <dbReference type="ARBA" id="ARBA00004123"/>
    </source>
</evidence>
<dbReference type="InterPro" id="IPR001356">
    <property type="entry name" value="HD"/>
</dbReference>
<evidence type="ECO:0000256" key="9">
    <source>
        <dbReference type="RuleBase" id="RU000682"/>
    </source>
</evidence>
<dbReference type="CDD" id="cd00086">
    <property type="entry name" value="homeodomain"/>
    <property type="match status" value="1"/>
</dbReference>
<organism evidence="14 15">
    <name type="scientific">Oikopleura dioica</name>
    <name type="common">Tunicate</name>
    <dbReference type="NCBI Taxonomy" id="34765"/>
    <lineage>
        <taxon>Eukaryota</taxon>
        <taxon>Metazoa</taxon>
        <taxon>Chordata</taxon>
        <taxon>Tunicata</taxon>
        <taxon>Appendicularia</taxon>
        <taxon>Copelata</taxon>
        <taxon>Oikopleuridae</taxon>
        <taxon>Oikopleura</taxon>
    </lineage>
</organism>
<evidence type="ECO:0000256" key="8">
    <source>
        <dbReference type="PROSITE-ProRule" id="PRU00108"/>
    </source>
</evidence>
<dbReference type="InterPro" id="IPR003350">
    <property type="entry name" value="CUT_dom"/>
</dbReference>
<sequence length="515" mass="56001">MMETTPFPGCAAQPNVNDPYNLGNVHHGHVGHSANYLALEQPTYATLSASSHGSPQKLTGYSMAFSVFGNEQGMGQTLPPLSTPMSMSYPSTSSAQNSTISSSAQMTSLSFEPVYYNSIPSTTPSPNTPQDGYECVPVNNLETLKEGDNNANTLPASQNVTASSECLPALYYSAGQANSTTQHGVCKVENDVLVGGQNVDQTSSIAAGVPISASQPITPNKILPTSQHQMDLGQPNYITQDMNPGFLFFPSMTNNGMEGASYDAVRDPPQIQPVQKNQSPQGAEEVDTKAVAAKITAELKRYSIPQAIFAQRVLCRSQGTLSDLLRNPKPWSKLKSGRETFRRMKKWLQEPEYQRMAALRIAACKRKESGDHKRPPVNKKPRLVFTDRQRRMLHSIFKENRRPTKEQQLSISSQLGLEVSTVSNFFMNARRRSMDKWSESEFANHAKNGNAQYAGLPGASPESSPTSSCASGMSPFDPSSQVTHATYASAHLVPGATSPAAYSLHPLVKTENTFQ</sequence>
<protein>
    <recommendedName>
        <fullName evidence="10">One cut domain family member</fullName>
    </recommendedName>
</protein>
<feature type="DNA-binding region" description="Homeobox" evidence="8">
    <location>
        <begin position="378"/>
        <end position="437"/>
    </location>
</feature>
<proteinExistence type="inferred from homology"/>
<keyword evidence="7 8" id="KW-0539">Nucleus</keyword>
<dbReference type="EMBL" id="OU015569">
    <property type="protein sequence ID" value="CAG5097942.1"/>
    <property type="molecule type" value="Genomic_DNA"/>
</dbReference>
<gene>
    <name evidence="14" type="ORF">OKIOD_LOCUS6859</name>
</gene>
<dbReference type="Pfam" id="PF00046">
    <property type="entry name" value="Homeodomain"/>
    <property type="match status" value="1"/>
</dbReference>
<evidence type="ECO:0000313" key="15">
    <source>
        <dbReference type="Proteomes" id="UP001158576"/>
    </source>
</evidence>
<evidence type="ECO:0000256" key="6">
    <source>
        <dbReference type="ARBA" id="ARBA00023163"/>
    </source>
</evidence>
<dbReference type="InterPro" id="IPR009057">
    <property type="entry name" value="Homeodomain-like_sf"/>
</dbReference>
<evidence type="ECO:0000256" key="2">
    <source>
        <dbReference type="ARBA" id="ARBA00008190"/>
    </source>
</evidence>
<dbReference type="SUPFAM" id="SSF46689">
    <property type="entry name" value="Homeodomain-like"/>
    <property type="match status" value="1"/>
</dbReference>
<keyword evidence="15" id="KW-1185">Reference proteome</keyword>
<evidence type="ECO:0000256" key="3">
    <source>
        <dbReference type="ARBA" id="ARBA00023015"/>
    </source>
</evidence>
<dbReference type="Proteomes" id="UP001158576">
    <property type="component" value="Chromosome XSR"/>
</dbReference>
<dbReference type="Gene3D" id="1.10.10.60">
    <property type="entry name" value="Homeodomain-like"/>
    <property type="match status" value="1"/>
</dbReference>
<evidence type="ECO:0000256" key="10">
    <source>
        <dbReference type="RuleBase" id="RU361129"/>
    </source>
</evidence>
<name>A0ABN7SIR8_OIKDI</name>
<keyword evidence="6 10" id="KW-0804">Transcription</keyword>
<comment type="similarity">
    <text evidence="2 10">Belongs to the CUT homeobox family.</text>
</comment>
<keyword evidence="4 8" id="KW-0238">DNA-binding</keyword>
<dbReference type="Gene3D" id="1.10.260.40">
    <property type="entry name" value="lambda repressor-like DNA-binding domains"/>
    <property type="match status" value="1"/>
</dbReference>
<dbReference type="SMART" id="SM00389">
    <property type="entry name" value="HOX"/>
    <property type="match status" value="1"/>
</dbReference>
<feature type="compositionally biased region" description="Low complexity" evidence="11">
    <location>
        <begin position="457"/>
        <end position="472"/>
    </location>
</feature>
<evidence type="ECO:0000313" key="14">
    <source>
        <dbReference type="EMBL" id="CAG5097942.1"/>
    </source>
</evidence>
<dbReference type="PANTHER" id="PTHR14057">
    <property type="entry name" value="TRANSCRIPTION FACTOR ONECUT"/>
    <property type="match status" value="1"/>
</dbReference>
<keyword evidence="5 8" id="KW-0371">Homeobox</keyword>
<dbReference type="SUPFAM" id="SSF47413">
    <property type="entry name" value="lambda repressor-like DNA-binding domains"/>
    <property type="match status" value="1"/>
</dbReference>
<dbReference type="InterPro" id="IPR051649">
    <property type="entry name" value="CUT_Homeobox"/>
</dbReference>
<evidence type="ECO:0000259" key="12">
    <source>
        <dbReference type="PROSITE" id="PS50071"/>
    </source>
</evidence>
<feature type="region of interest" description="Disordered" evidence="11">
    <location>
        <begin position="452"/>
        <end position="478"/>
    </location>
</feature>
<dbReference type="PROSITE" id="PS51042">
    <property type="entry name" value="CUT"/>
    <property type="match status" value="1"/>
</dbReference>
<dbReference type="PROSITE" id="PS50071">
    <property type="entry name" value="HOMEOBOX_2"/>
    <property type="match status" value="1"/>
</dbReference>
<evidence type="ECO:0000259" key="13">
    <source>
        <dbReference type="PROSITE" id="PS51042"/>
    </source>
</evidence>
<accession>A0ABN7SIR8</accession>
<evidence type="ECO:0000256" key="4">
    <source>
        <dbReference type="ARBA" id="ARBA00023125"/>
    </source>
</evidence>
<evidence type="ECO:0000256" key="7">
    <source>
        <dbReference type="ARBA" id="ARBA00023242"/>
    </source>
</evidence>
<evidence type="ECO:0000256" key="11">
    <source>
        <dbReference type="SAM" id="MobiDB-lite"/>
    </source>
</evidence>
<dbReference type="PANTHER" id="PTHR14057:SF47">
    <property type="entry name" value="HOMEOBOX PROTEIN ONECUT"/>
    <property type="match status" value="1"/>
</dbReference>
<keyword evidence="3 10" id="KW-0805">Transcription regulation</keyword>
<comment type="subcellular location">
    <subcellularLocation>
        <location evidence="1 8 9">Nucleus</location>
    </subcellularLocation>
</comment>
<dbReference type="Pfam" id="PF02376">
    <property type="entry name" value="CUT"/>
    <property type="match status" value="1"/>
</dbReference>
<feature type="domain" description="Homeobox" evidence="12">
    <location>
        <begin position="376"/>
        <end position="436"/>
    </location>
</feature>
<feature type="domain" description="CUT" evidence="13">
    <location>
        <begin position="277"/>
        <end position="363"/>
    </location>
</feature>
<evidence type="ECO:0000256" key="5">
    <source>
        <dbReference type="ARBA" id="ARBA00023155"/>
    </source>
</evidence>
<dbReference type="SMART" id="SM01109">
    <property type="entry name" value="CUT"/>
    <property type="match status" value="1"/>
</dbReference>
<reference evidence="14 15" key="1">
    <citation type="submission" date="2021-04" db="EMBL/GenBank/DDBJ databases">
        <authorList>
            <person name="Bliznina A."/>
        </authorList>
    </citation>
    <scope>NUCLEOTIDE SEQUENCE [LARGE SCALE GENOMIC DNA]</scope>
</reference>